<gene>
    <name evidence="2" type="ORF">HDK90DRAFT_241958</name>
</gene>
<evidence type="ECO:0000256" key="1">
    <source>
        <dbReference type="SAM" id="MobiDB-lite"/>
    </source>
</evidence>
<dbReference type="Proteomes" id="UP001492380">
    <property type="component" value="Unassembled WGS sequence"/>
</dbReference>
<keyword evidence="2" id="KW-0489">Methyltransferase</keyword>
<name>A0ABR1YPF8_9PEZI</name>
<organism evidence="2 3">
    <name type="scientific">Phyllosticta capitalensis</name>
    <dbReference type="NCBI Taxonomy" id="121624"/>
    <lineage>
        <taxon>Eukaryota</taxon>
        <taxon>Fungi</taxon>
        <taxon>Dikarya</taxon>
        <taxon>Ascomycota</taxon>
        <taxon>Pezizomycotina</taxon>
        <taxon>Dothideomycetes</taxon>
        <taxon>Dothideomycetes incertae sedis</taxon>
        <taxon>Botryosphaeriales</taxon>
        <taxon>Phyllostictaceae</taxon>
        <taxon>Phyllosticta</taxon>
    </lineage>
</organism>
<dbReference type="EMBL" id="JBBWRZ010000005">
    <property type="protein sequence ID" value="KAK8235337.1"/>
    <property type="molecule type" value="Genomic_DNA"/>
</dbReference>
<dbReference type="CDD" id="cd02440">
    <property type="entry name" value="AdoMet_MTases"/>
    <property type="match status" value="1"/>
</dbReference>
<dbReference type="PANTHER" id="PTHR43591">
    <property type="entry name" value="METHYLTRANSFERASE"/>
    <property type="match status" value="1"/>
</dbReference>
<protein>
    <submittedName>
        <fullName evidence="2">S-adenosyl-L-methionine-dependent methyltransferase</fullName>
    </submittedName>
</protein>
<comment type="caution">
    <text evidence="2">The sequence shown here is derived from an EMBL/GenBank/DDBJ whole genome shotgun (WGS) entry which is preliminary data.</text>
</comment>
<dbReference type="InterPro" id="IPR029063">
    <property type="entry name" value="SAM-dependent_MTases_sf"/>
</dbReference>
<keyword evidence="3" id="KW-1185">Reference proteome</keyword>
<keyword evidence="2" id="KW-0808">Transferase</keyword>
<dbReference type="Pfam" id="PF13489">
    <property type="entry name" value="Methyltransf_23"/>
    <property type="match status" value="1"/>
</dbReference>
<proteinExistence type="predicted"/>
<dbReference type="GO" id="GO:0008168">
    <property type="term" value="F:methyltransferase activity"/>
    <property type="evidence" value="ECO:0007669"/>
    <property type="project" value="UniProtKB-KW"/>
</dbReference>
<dbReference type="PANTHER" id="PTHR43591:SF10">
    <property type="entry name" value="ABC TRANSMEMBRANE TYPE-1 DOMAIN-CONTAINING PROTEIN-RELATED"/>
    <property type="match status" value="1"/>
</dbReference>
<evidence type="ECO:0000313" key="2">
    <source>
        <dbReference type="EMBL" id="KAK8235337.1"/>
    </source>
</evidence>
<dbReference type="GO" id="GO:0032259">
    <property type="term" value="P:methylation"/>
    <property type="evidence" value="ECO:0007669"/>
    <property type="project" value="UniProtKB-KW"/>
</dbReference>
<reference evidence="2 3" key="1">
    <citation type="submission" date="2024-04" db="EMBL/GenBank/DDBJ databases">
        <title>Phyllosticta paracitricarpa is synonymous to the EU quarantine fungus P. citricarpa based on phylogenomic analyses.</title>
        <authorList>
            <consortium name="Lawrence Berkeley National Laboratory"/>
            <person name="Van Ingen-Buijs V.A."/>
            <person name="Van Westerhoven A.C."/>
            <person name="Haridas S."/>
            <person name="Skiadas P."/>
            <person name="Martin F."/>
            <person name="Groenewald J.Z."/>
            <person name="Crous P.W."/>
            <person name="Seidl M.F."/>
        </authorList>
    </citation>
    <scope>NUCLEOTIDE SEQUENCE [LARGE SCALE GENOMIC DNA]</scope>
    <source>
        <strain evidence="2 3">CBS 123374</strain>
    </source>
</reference>
<evidence type="ECO:0000313" key="3">
    <source>
        <dbReference type="Proteomes" id="UP001492380"/>
    </source>
</evidence>
<dbReference type="Gene3D" id="3.40.50.150">
    <property type="entry name" value="Vaccinia Virus protein VP39"/>
    <property type="match status" value="1"/>
</dbReference>
<dbReference type="SUPFAM" id="SSF53335">
    <property type="entry name" value="S-adenosyl-L-methionine-dependent methyltransferases"/>
    <property type="match status" value="1"/>
</dbReference>
<feature type="compositionally biased region" description="Basic and acidic residues" evidence="1">
    <location>
        <begin position="339"/>
        <end position="378"/>
    </location>
</feature>
<feature type="region of interest" description="Disordered" evidence="1">
    <location>
        <begin position="310"/>
        <end position="378"/>
    </location>
</feature>
<accession>A0ABR1YPF8</accession>
<sequence>MHMPGSNWARPTTSLTPSILDYRYEHGRRYHAYKDGSYHLPNDEVEADRLDLQHHLFRLTTDDLLYLAPLPTNIHNVLDIGCGTGIWSIEFADEHPNANVLGIDLSPIQPTEIPPNCSFLVDDAEDEWTWDTRFDFIHLRAMVAAIKNWARLLDQSYEFLKPGGWIELQDLSVPPRCDDGSAPSDSAMLEISSLFARAAGMVGLDMQAPSKFPQMLRDIGFEDIHTRRYKWPIGPWAKGSKEKLLGRWALQDCFDGMQGGTMAFFTRVLKMKPEEVEARLAEARKEMKGQKTHLYLPVFFTYARKPLTGSQTAQAGPVPEDSGDHAHSPDLTSSESEMSEDHALKPGMQKRSESSPEQGHDQRQHEENLEAATERLES</sequence>